<dbReference type="Proteomes" id="UP001472677">
    <property type="component" value="Unassembled WGS sequence"/>
</dbReference>
<keyword evidence="1" id="KW-0862">Zinc</keyword>
<accession>A0ABR2GCJ2</accession>
<dbReference type="Pfam" id="PF00098">
    <property type="entry name" value="zf-CCHC"/>
    <property type="match status" value="1"/>
</dbReference>
<keyword evidence="4" id="KW-1185">Reference proteome</keyword>
<dbReference type="InterPro" id="IPR001878">
    <property type="entry name" value="Znf_CCHC"/>
</dbReference>
<keyword evidence="1" id="KW-0479">Metal-binding</keyword>
<evidence type="ECO:0000259" key="2">
    <source>
        <dbReference type="PROSITE" id="PS50158"/>
    </source>
</evidence>
<evidence type="ECO:0000256" key="1">
    <source>
        <dbReference type="PROSITE-ProRule" id="PRU00047"/>
    </source>
</evidence>
<comment type="caution">
    <text evidence="3">The sequence shown here is derived from an EMBL/GenBank/DDBJ whole genome shotgun (WGS) entry which is preliminary data.</text>
</comment>
<sequence>MVCGKTMIEDKLQNWGLGEIVAKSLGKTVILGKEQNEKRLSFQKAKMEYNGSSWDSSLSKGGNLRLLEDEAIQFVCLGKNIKGRGTQAGVVYNSCWTCGSRDHLRRDCPWVAQEGQAPVVSSTRGCWGCGFTGHQKHDCPLMAGGVQAKTPTVAPQRGHGRGRG</sequence>
<proteinExistence type="predicted"/>
<dbReference type="SMART" id="SM00343">
    <property type="entry name" value="ZnF_C2HC"/>
    <property type="match status" value="2"/>
</dbReference>
<dbReference type="EMBL" id="JBBPBM010000001">
    <property type="protein sequence ID" value="KAK8600636.1"/>
    <property type="molecule type" value="Genomic_DNA"/>
</dbReference>
<keyword evidence="1" id="KW-0863">Zinc-finger</keyword>
<name>A0ABR2GCJ2_9ROSI</name>
<feature type="domain" description="CCHC-type" evidence="2">
    <location>
        <begin position="95"/>
        <end position="109"/>
    </location>
</feature>
<organism evidence="3 4">
    <name type="scientific">Hibiscus sabdariffa</name>
    <name type="common">roselle</name>
    <dbReference type="NCBI Taxonomy" id="183260"/>
    <lineage>
        <taxon>Eukaryota</taxon>
        <taxon>Viridiplantae</taxon>
        <taxon>Streptophyta</taxon>
        <taxon>Embryophyta</taxon>
        <taxon>Tracheophyta</taxon>
        <taxon>Spermatophyta</taxon>
        <taxon>Magnoliopsida</taxon>
        <taxon>eudicotyledons</taxon>
        <taxon>Gunneridae</taxon>
        <taxon>Pentapetalae</taxon>
        <taxon>rosids</taxon>
        <taxon>malvids</taxon>
        <taxon>Malvales</taxon>
        <taxon>Malvaceae</taxon>
        <taxon>Malvoideae</taxon>
        <taxon>Hibiscus</taxon>
    </lineage>
</organism>
<reference evidence="3 4" key="1">
    <citation type="journal article" date="2024" name="G3 (Bethesda)">
        <title>Genome assembly of Hibiscus sabdariffa L. provides insights into metabolisms of medicinal natural products.</title>
        <authorList>
            <person name="Kim T."/>
        </authorList>
    </citation>
    <scope>NUCLEOTIDE SEQUENCE [LARGE SCALE GENOMIC DNA]</scope>
    <source>
        <strain evidence="3">TK-2024</strain>
        <tissue evidence="3">Old leaves</tissue>
    </source>
</reference>
<dbReference type="Gene3D" id="4.10.60.10">
    <property type="entry name" value="Zinc finger, CCHC-type"/>
    <property type="match status" value="1"/>
</dbReference>
<gene>
    <name evidence="3" type="ORF">V6N12_050489</name>
</gene>
<dbReference type="InterPro" id="IPR036875">
    <property type="entry name" value="Znf_CCHC_sf"/>
</dbReference>
<dbReference type="PROSITE" id="PS50158">
    <property type="entry name" value="ZF_CCHC"/>
    <property type="match status" value="2"/>
</dbReference>
<feature type="domain" description="CCHC-type" evidence="2">
    <location>
        <begin position="126"/>
        <end position="140"/>
    </location>
</feature>
<evidence type="ECO:0000313" key="4">
    <source>
        <dbReference type="Proteomes" id="UP001472677"/>
    </source>
</evidence>
<dbReference type="SUPFAM" id="SSF57756">
    <property type="entry name" value="Retrovirus zinc finger-like domains"/>
    <property type="match status" value="1"/>
</dbReference>
<protein>
    <recommendedName>
        <fullName evidence="2">CCHC-type domain-containing protein</fullName>
    </recommendedName>
</protein>
<evidence type="ECO:0000313" key="3">
    <source>
        <dbReference type="EMBL" id="KAK8600636.1"/>
    </source>
</evidence>